<dbReference type="InterPro" id="IPR036291">
    <property type="entry name" value="NAD(P)-bd_dom_sf"/>
</dbReference>
<evidence type="ECO:0000313" key="3">
    <source>
        <dbReference type="EMBL" id="CEG13875.1"/>
    </source>
</evidence>
<keyword evidence="3" id="KW-0413">Isomerase</keyword>
<dbReference type="Pfam" id="PF01370">
    <property type="entry name" value="Epimerase"/>
    <property type="match status" value="1"/>
</dbReference>
<keyword evidence="3" id="KW-0456">Lyase</keyword>
<dbReference type="AlphaFoldDB" id="A0A098EFP9"/>
<dbReference type="EC" id="5.1.3.-" evidence="3"/>
<sequence length="255" mass="28280">MKVLVTGCAGFIGSNIVERLLSDGHFVVGIDNFETGHKENIGEFLENENFKFIEGDIRNLDFLDTVIKEYSIKQISHQAARGSVPKSVEDPIKTNSINVIGTLNVLFSAKQNNVEKVVVAISSSIYGDTPELPKKESMHYNPKSPYAITKVAKDLYGKNFFELYGLKTIGLRYFNVYGYKQDPSGAYAAVIPKFILSTLRNNPMEIYGDGNQTRDFTFVKDVVDSNILALEKNVGGISVNIAYGSFVTINQLAKK</sequence>
<name>A0A098EFP9_9ZZZZ</name>
<dbReference type="EMBL" id="CCXY01000427">
    <property type="protein sequence ID" value="CEG13875.1"/>
    <property type="molecule type" value="Genomic_DNA"/>
</dbReference>
<comment type="similarity">
    <text evidence="1">Belongs to the NAD(P)-dependent epimerase/dehydratase family.</text>
</comment>
<dbReference type="Gene3D" id="3.40.50.720">
    <property type="entry name" value="NAD(P)-binding Rossmann-like Domain"/>
    <property type="match status" value="1"/>
</dbReference>
<protein>
    <submittedName>
        <fullName evidence="3">Putative NAD-dependent epimerase/dehydratase (WbpP)</fullName>
        <ecNumber evidence="3">4.2.1.-</ecNumber>
        <ecNumber evidence="3">5.1.3.-</ecNumber>
    </submittedName>
</protein>
<dbReference type="InterPro" id="IPR001509">
    <property type="entry name" value="Epimerase_deHydtase"/>
</dbReference>
<organism evidence="3">
    <name type="scientific">groundwater metagenome</name>
    <dbReference type="NCBI Taxonomy" id="717931"/>
    <lineage>
        <taxon>unclassified sequences</taxon>
        <taxon>metagenomes</taxon>
        <taxon>ecological metagenomes</taxon>
    </lineage>
</organism>
<dbReference type="GO" id="GO:0016853">
    <property type="term" value="F:isomerase activity"/>
    <property type="evidence" value="ECO:0007669"/>
    <property type="project" value="UniProtKB-KW"/>
</dbReference>
<dbReference type="SUPFAM" id="SSF51735">
    <property type="entry name" value="NAD(P)-binding Rossmann-fold domains"/>
    <property type="match status" value="1"/>
</dbReference>
<dbReference type="Gene3D" id="3.90.25.10">
    <property type="entry name" value="UDP-galactose 4-epimerase, domain 1"/>
    <property type="match status" value="1"/>
</dbReference>
<proteinExistence type="inferred from homology"/>
<dbReference type="EC" id="4.2.1.-" evidence="3"/>
<accession>A0A098EFP9</accession>
<feature type="domain" description="NAD-dependent epimerase/dehydratase" evidence="2">
    <location>
        <begin position="3"/>
        <end position="242"/>
    </location>
</feature>
<evidence type="ECO:0000259" key="2">
    <source>
        <dbReference type="Pfam" id="PF01370"/>
    </source>
</evidence>
<gene>
    <name evidence="3" type="ORF">MSIBF_A620009</name>
</gene>
<dbReference type="PANTHER" id="PTHR43000">
    <property type="entry name" value="DTDP-D-GLUCOSE 4,6-DEHYDRATASE-RELATED"/>
    <property type="match status" value="1"/>
</dbReference>
<evidence type="ECO:0000256" key="1">
    <source>
        <dbReference type="ARBA" id="ARBA00007637"/>
    </source>
</evidence>
<reference evidence="3" key="1">
    <citation type="submission" date="2014-09" db="EMBL/GenBank/DDBJ databases">
        <authorList>
            <person name="Probst J Alexander"/>
        </authorList>
    </citation>
    <scope>NUCLEOTIDE SEQUENCE</scope>
</reference>
<dbReference type="GO" id="GO:0016829">
    <property type="term" value="F:lyase activity"/>
    <property type="evidence" value="ECO:0007669"/>
    <property type="project" value="UniProtKB-KW"/>
</dbReference>